<dbReference type="InterPro" id="IPR029479">
    <property type="entry name" value="Nitroreductase"/>
</dbReference>
<evidence type="ECO:0000313" key="8">
    <source>
        <dbReference type="Proteomes" id="UP000215185"/>
    </source>
</evidence>
<comment type="similarity">
    <text evidence="1 5">Belongs to the flavin oxidoreductase frp family.</text>
</comment>
<evidence type="ECO:0000256" key="1">
    <source>
        <dbReference type="ARBA" id="ARBA00008366"/>
    </source>
</evidence>
<dbReference type="eggNOG" id="COG0778">
    <property type="taxonomic scope" value="Bacteria"/>
</dbReference>
<reference evidence="7 8" key="1">
    <citation type="submission" date="2017-06" db="EMBL/GenBank/DDBJ databases">
        <authorList>
            <consortium name="Pathogen Informatics"/>
        </authorList>
    </citation>
    <scope>NUCLEOTIDE SEQUENCE [LARGE SCALE GENOMIC DNA]</scope>
    <source>
        <strain evidence="7 8">NCTC13788</strain>
    </source>
</reference>
<feature type="domain" description="Nitroreductase" evidence="6">
    <location>
        <begin position="9"/>
        <end position="161"/>
    </location>
</feature>
<name>A0A239SUB5_9STRE</name>
<dbReference type="PANTHER" id="PTHR43425">
    <property type="entry name" value="OXYGEN-INSENSITIVE NADPH NITROREDUCTASE"/>
    <property type="match status" value="1"/>
</dbReference>
<dbReference type="PIRSF" id="PIRSF005426">
    <property type="entry name" value="Frp"/>
    <property type="match status" value="1"/>
</dbReference>
<sequence>MSDMIKLMKSHVSVRSFTDEVIPEEHLKEILEAGQAASSWKNFQSYSIIKVRSQETKQAIYDLESQHWIKTCDTFLLMVGDLNRAKVAVDLRNASFYPEGVENLLISSVDAALVGQNILLAAESLGYGGVMIGMVRQSSEGLAELLNLPEYTYPIFGIALGVPKKHNPIKPRLPLETVVFDEKYRVADSQVIHDFDAVQTAYAGARQTELWSERIVQQFGQPESPVTEHYLKKQKLLRSED</sequence>
<dbReference type="RefSeq" id="WP_018373282.1">
    <property type="nucleotide sequence ID" value="NZ_LT906439.1"/>
</dbReference>
<evidence type="ECO:0000256" key="3">
    <source>
        <dbReference type="ARBA" id="ARBA00022643"/>
    </source>
</evidence>
<dbReference type="PANTHER" id="PTHR43425:SF2">
    <property type="entry name" value="OXYGEN-INSENSITIVE NADPH NITROREDUCTASE"/>
    <property type="match status" value="1"/>
</dbReference>
<evidence type="ECO:0000256" key="5">
    <source>
        <dbReference type="PIRNR" id="PIRNR005426"/>
    </source>
</evidence>
<dbReference type="GO" id="GO:0008752">
    <property type="term" value="F:FMN reductase [NAD(P)H] activity"/>
    <property type="evidence" value="ECO:0007669"/>
    <property type="project" value="UniProtKB-EC"/>
</dbReference>
<dbReference type="Pfam" id="PF00881">
    <property type="entry name" value="Nitroreductase"/>
    <property type="match status" value="1"/>
</dbReference>
<evidence type="ECO:0000256" key="2">
    <source>
        <dbReference type="ARBA" id="ARBA00022630"/>
    </source>
</evidence>
<dbReference type="EMBL" id="LT906439">
    <property type="protein sequence ID" value="SNU89105.1"/>
    <property type="molecule type" value="Genomic_DNA"/>
</dbReference>
<dbReference type="AlphaFoldDB" id="A0A239SUB5"/>
<organism evidence="7 8">
    <name type="scientific">Streptococcus merionis</name>
    <dbReference type="NCBI Taxonomy" id="400065"/>
    <lineage>
        <taxon>Bacteria</taxon>
        <taxon>Bacillati</taxon>
        <taxon>Bacillota</taxon>
        <taxon>Bacilli</taxon>
        <taxon>Lactobacillales</taxon>
        <taxon>Streptococcaceae</taxon>
        <taxon>Streptococcus</taxon>
    </lineage>
</organism>
<evidence type="ECO:0000256" key="4">
    <source>
        <dbReference type="ARBA" id="ARBA00023002"/>
    </source>
</evidence>
<dbReference type="InterPro" id="IPR016446">
    <property type="entry name" value="Flavin_OxRdtase_Frp"/>
</dbReference>
<keyword evidence="4 5" id="KW-0560">Oxidoreductase</keyword>
<keyword evidence="5" id="KW-0521">NADP</keyword>
<gene>
    <name evidence="7" type="primary">nfrA2</name>
    <name evidence="7" type="ORF">SAMEA4412692_01349</name>
</gene>
<evidence type="ECO:0000259" key="6">
    <source>
        <dbReference type="Pfam" id="PF00881"/>
    </source>
</evidence>
<protein>
    <submittedName>
        <fullName evidence="7">Nitroreductase family protein</fullName>
        <ecNumber evidence="7">1.5.1.39</ecNumber>
    </submittedName>
</protein>
<proteinExistence type="inferred from homology"/>
<dbReference type="KEGG" id="smen:SAMEA4412692_1349"/>
<keyword evidence="8" id="KW-1185">Reference proteome</keyword>
<accession>A0A239SUB5</accession>
<keyword evidence="3 5" id="KW-0288">FMN</keyword>
<keyword evidence="2 5" id="KW-0285">Flavoprotein</keyword>
<dbReference type="Gene3D" id="3.40.109.10">
    <property type="entry name" value="NADH Oxidase"/>
    <property type="match status" value="1"/>
</dbReference>
<dbReference type="EC" id="1.5.1.39" evidence="7"/>
<dbReference type="SUPFAM" id="SSF55469">
    <property type="entry name" value="FMN-dependent nitroreductase-like"/>
    <property type="match status" value="1"/>
</dbReference>
<dbReference type="Proteomes" id="UP000215185">
    <property type="component" value="Chromosome 1"/>
</dbReference>
<evidence type="ECO:0000313" key="7">
    <source>
        <dbReference type="EMBL" id="SNU89105.1"/>
    </source>
</evidence>
<dbReference type="STRING" id="1123308.GCA_000380085_00713"/>
<dbReference type="InterPro" id="IPR000415">
    <property type="entry name" value="Nitroreductase-like"/>
</dbReference>
<dbReference type="OrthoDB" id="9775805at2"/>